<sequence length="141" mass="15752">MAKLVRLVLRSTRRTHCEFRRETQVADHDKLASEGGNQRGGAHDSEVAGPDTQRCSRALRAVLHALRDRSTVDQATHPASQLPVLIPSLHYEGYLPAGNPEPLRSQAEFLEHASRWAGIMRRHWRPSCGMCRISRAPEALG</sequence>
<dbReference type="AlphaFoldDB" id="A0A838BWR3"/>
<organism evidence="2 3">
    <name type="scientific">Microvirga mediterraneensis</name>
    <dbReference type="NCBI Taxonomy" id="2754695"/>
    <lineage>
        <taxon>Bacteria</taxon>
        <taxon>Pseudomonadati</taxon>
        <taxon>Pseudomonadota</taxon>
        <taxon>Alphaproteobacteria</taxon>
        <taxon>Hyphomicrobiales</taxon>
        <taxon>Methylobacteriaceae</taxon>
        <taxon>Microvirga</taxon>
    </lineage>
</organism>
<dbReference type="RefSeq" id="WP_181054554.1">
    <property type="nucleotide sequence ID" value="NZ_JACDXJ010000002.1"/>
</dbReference>
<reference evidence="2 3" key="1">
    <citation type="submission" date="2020-07" db="EMBL/GenBank/DDBJ databases">
        <title>Draft genome and description of Microvirga mediterraneensis Marseille-Q2068 sp. nov.</title>
        <authorList>
            <person name="Boxberger M."/>
        </authorList>
    </citation>
    <scope>NUCLEOTIDE SEQUENCE [LARGE SCALE GENOMIC DNA]</scope>
    <source>
        <strain evidence="2 3">Marseille-Q2068</strain>
    </source>
</reference>
<dbReference type="Pfam" id="PF10025">
    <property type="entry name" value="DUF2267"/>
    <property type="match status" value="1"/>
</dbReference>
<dbReference type="Proteomes" id="UP000572984">
    <property type="component" value="Unassembled WGS sequence"/>
</dbReference>
<gene>
    <name evidence="2" type="ORF">H0S73_22980</name>
</gene>
<dbReference type="Gene3D" id="1.10.490.110">
    <property type="entry name" value="Uncharacterized conserved protein DUF2267"/>
    <property type="match status" value="1"/>
</dbReference>
<accession>A0A838BWR3</accession>
<comment type="caution">
    <text evidence="2">The sequence shown here is derived from an EMBL/GenBank/DDBJ whole genome shotgun (WGS) entry which is preliminary data.</text>
</comment>
<feature type="compositionally biased region" description="Basic and acidic residues" evidence="1">
    <location>
        <begin position="21"/>
        <end position="32"/>
    </location>
</feature>
<evidence type="ECO:0000313" key="3">
    <source>
        <dbReference type="Proteomes" id="UP000572984"/>
    </source>
</evidence>
<keyword evidence="3" id="KW-1185">Reference proteome</keyword>
<dbReference type="InterPro" id="IPR018727">
    <property type="entry name" value="DUF2267"/>
</dbReference>
<dbReference type="InterPro" id="IPR038282">
    <property type="entry name" value="DUF2267_sf"/>
</dbReference>
<feature type="region of interest" description="Disordered" evidence="1">
    <location>
        <begin position="21"/>
        <end position="51"/>
    </location>
</feature>
<name>A0A838BWR3_9HYPH</name>
<protein>
    <submittedName>
        <fullName evidence="2">DUF2267 domain-containing protein</fullName>
    </submittedName>
</protein>
<proteinExistence type="predicted"/>
<dbReference type="EMBL" id="JACDXJ010000002">
    <property type="protein sequence ID" value="MBA1158966.1"/>
    <property type="molecule type" value="Genomic_DNA"/>
</dbReference>
<evidence type="ECO:0000313" key="2">
    <source>
        <dbReference type="EMBL" id="MBA1158966.1"/>
    </source>
</evidence>
<evidence type="ECO:0000256" key="1">
    <source>
        <dbReference type="SAM" id="MobiDB-lite"/>
    </source>
</evidence>